<dbReference type="Pfam" id="PF00171">
    <property type="entry name" value="Aldedh"/>
    <property type="match status" value="1"/>
</dbReference>
<evidence type="ECO:0000313" key="6">
    <source>
        <dbReference type="EMBL" id="RDJ22199.1"/>
    </source>
</evidence>
<dbReference type="FunFam" id="3.40.309.10:FF:000009">
    <property type="entry name" value="Aldehyde dehydrogenase A"/>
    <property type="match status" value="1"/>
</dbReference>
<keyword evidence="7" id="KW-1185">Reference proteome</keyword>
<evidence type="ECO:0000259" key="5">
    <source>
        <dbReference type="Pfam" id="PF00171"/>
    </source>
</evidence>
<proteinExistence type="inferred from homology"/>
<gene>
    <name evidence="6" type="ORF">DWE98_20090</name>
</gene>
<dbReference type="CDD" id="cd07103">
    <property type="entry name" value="ALDH_F5_SSADH_GabD"/>
    <property type="match status" value="1"/>
</dbReference>
<dbReference type="InterPro" id="IPR016161">
    <property type="entry name" value="Ald_DH/histidinol_DH"/>
</dbReference>
<dbReference type="Proteomes" id="UP000255207">
    <property type="component" value="Unassembled WGS sequence"/>
</dbReference>
<keyword evidence="2" id="KW-0630">Potassium</keyword>
<evidence type="ECO:0000256" key="3">
    <source>
        <dbReference type="ARBA" id="ARBA00023002"/>
    </source>
</evidence>
<reference evidence="7" key="1">
    <citation type="submission" date="2018-07" db="EMBL/GenBank/DDBJ databases">
        <authorList>
            <person name="Safronova V.I."/>
            <person name="Chirak E.R."/>
            <person name="Sazanova A.L."/>
        </authorList>
    </citation>
    <scope>NUCLEOTIDE SEQUENCE [LARGE SCALE GENOMIC DNA]</scope>
    <source>
        <strain evidence="7">RCAM04685</strain>
    </source>
</reference>
<name>A0A370L296_9HYPH</name>
<dbReference type="PANTHER" id="PTHR43353:SF5">
    <property type="entry name" value="SUCCINATE-SEMIALDEHYDE DEHYDROGENASE, MITOCHONDRIAL"/>
    <property type="match status" value="1"/>
</dbReference>
<dbReference type="OrthoDB" id="9812625at2"/>
<comment type="similarity">
    <text evidence="1">Belongs to the aldehyde dehydrogenase family.</text>
</comment>
<keyword evidence="4" id="KW-0558">Oxidation</keyword>
<evidence type="ECO:0000313" key="7">
    <source>
        <dbReference type="Proteomes" id="UP000255207"/>
    </source>
</evidence>
<dbReference type="RefSeq" id="WP_114831078.1">
    <property type="nucleotide sequence ID" value="NZ_QQTO01000034.1"/>
</dbReference>
<dbReference type="InterPro" id="IPR050740">
    <property type="entry name" value="Aldehyde_DH_Superfamily"/>
</dbReference>
<evidence type="ECO:0000256" key="2">
    <source>
        <dbReference type="ARBA" id="ARBA00022958"/>
    </source>
</evidence>
<organism evidence="6 7">
    <name type="scientific">Bosea caraganae</name>
    <dbReference type="NCBI Taxonomy" id="2763117"/>
    <lineage>
        <taxon>Bacteria</taxon>
        <taxon>Pseudomonadati</taxon>
        <taxon>Pseudomonadota</taxon>
        <taxon>Alphaproteobacteria</taxon>
        <taxon>Hyphomicrobiales</taxon>
        <taxon>Boseaceae</taxon>
        <taxon>Bosea</taxon>
    </lineage>
</organism>
<dbReference type="FunFam" id="3.40.605.10:FF:000026">
    <property type="entry name" value="Aldehyde dehydrogenase, putative"/>
    <property type="match status" value="1"/>
</dbReference>
<dbReference type="InterPro" id="IPR015590">
    <property type="entry name" value="Aldehyde_DH_dom"/>
</dbReference>
<dbReference type="InterPro" id="IPR016162">
    <property type="entry name" value="Ald_DH_N"/>
</dbReference>
<dbReference type="SUPFAM" id="SSF53720">
    <property type="entry name" value="ALDH-like"/>
    <property type="match status" value="1"/>
</dbReference>
<keyword evidence="3" id="KW-0560">Oxidoreductase</keyword>
<accession>A0A370L296</accession>
<evidence type="ECO:0000256" key="1">
    <source>
        <dbReference type="ARBA" id="ARBA00009986"/>
    </source>
</evidence>
<sequence length="478" mass="50595">MYAASLFIDGAYIEKTGADRIEVLNPATEETLGSVPSAGPAEVEAALAAAQRGFEVWRKTVPWERCNVLRKVASLLRERQELIARLLTMEIGKPLPEARTEVAVSAEYFDYCADEARRLHGYTLDGRTPGARFEISHEPVGVVLALAAWNFPISLASRKLAMALAAGCTVILRPAEEAPACVAELVRCCHDAGLPNGAVNLLFGSPEQVVVPLMAAPAVRKLSFTGSTRVGQLLMRQAADTVKRITMELGGHAPFIVLGDADVEKAATAAVGGKYRNAGQVCTSPSRFFVHETIADAFTEKMAAKAQALRLGNGLDDGVVMGPLATARQRDRAERLVEDAVGKGATVASGGKRPASLNRGFFFEPTVLTDLPPDASILSDEPFAPVAAVVRCASADEAITRANAVEFGLAGYLFASSKSAIDHVTRELQVGVLGVNTTVVAVPEAPFGGIKQSGFGREGGAEGVREYLNTKFVHNAPA</sequence>
<dbReference type="EMBL" id="QQTP01000011">
    <property type="protein sequence ID" value="RDJ22199.1"/>
    <property type="molecule type" value="Genomic_DNA"/>
</dbReference>
<dbReference type="InterPro" id="IPR016163">
    <property type="entry name" value="Ald_DH_C"/>
</dbReference>
<protein>
    <submittedName>
        <fullName evidence="6">NAD-dependent succinate-semialdehyde dehydrogenase</fullName>
    </submittedName>
</protein>
<feature type="domain" description="Aldehyde dehydrogenase" evidence="5">
    <location>
        <begin position="13"/>
        <end position="473"/>
    </location>
</feature>
<dbReference type="AlphaFoldDB" id="A0A370L296"/>
<dbReference type="FunFam" id="3.40.605.10:FF:000007">
    <property type="entry name" value="NAD/NADP-dependent betaine aldehyde dehydrogenase"/>
    <property type="match status" value="1"/>
</dbReference>
<evidence type="ECO:0000256" key="4">
    <source>
        <dbReference type="ARBA" id="ARBA00023097"/>
    </source>
</evidence>
<dbReference type="PANTHER" id="PTHR43353">
    <property type="entry name" value="SUCCINATE-SEMIALDEHYDE DEHYDROGENASE, MITOCHONDRIAL"/>
    <property type="match status" value="1"/>
</dbReference>
<dbReference type="GO" id="GO:0016620">
    <property type="term" value="F:oxidoreductase activity, acting on the aldehyde or oxo group of donors, NAD or NADP as acceptor"/>
    <property type="evidence" value="ECO:0007669"/>
    <property type="project" value="InterPro"/>
</dbReference>
<dbReference type="Gene3D" id="3.40.309.10">
    <property type="entry name" value="Aldehyde Dehydrogenase, Chain A, domain 2"/>
    <property type="match status" value="1"/>
</dbReference>
<dbReference type="Gene3D" id="3.40.605.10">
    <property type="entry name" value="Aldehyde Dehydrogenase, Chain A, domain 1"/>
    <property type="match status" value="1"/>
</dbReference>
<comment type="caution">
    <text evidence="6">The sequence shown here is derived from an EMBL/GenBank/DDBJ whole genome shotgun (WGS) entry which is preliminary data.</text>
</comment>